<dbReference type="Pfam" id="PF00496">
    <property type="entry name" value="SBP_bac_5"/>
    <property type="match status" value="1"/>
</dbReference>
<keyword evidence="3" id="KW-0813">Transport</keyword>
<dbReference type="PROSITE" id="PS01040">
    <property type="entry name" value="SBP_BACTERIAL_5"/>
    <property type="match status" value="1"/>
</dbReference>
<dbReference type="KEGG" id="pna:Pnap_3537"/>
<proteinExistence type="inferred from homology"/>
<evidence type="ECO:0000256" key="1">
    <source>
        <dbReference type="ARBA" id="ARBA00004196"/>
    </source>
</evidence>
<dbReference type="InterPro" id="IPR030678">
    <property type="entry name" value="Peptide/Ni-bd"/>
</dbReference>
<gene>
    <name evidence="7" type="ordered locus">Pnap_3537</name>
</gene>
<dbReference type="EMBL" id="CP000529">
    <property type="protein sequence ID" value="ABM38834.1"/>
    <property type="molecule type" value="Genomic_DNA"/>
</dbReference>
<protein>
    <submittedName>
        <fullName evidence="7">Extracellular solute-binding protein, family 5</fullName>
    </submittedName>
</protein>
<dbReference type="CDD" id="cd08512">
    <property type="entry name" value="PBP2_NikA_DppA_OppA_like_7"/>
    <property type="match status" value="1"/>
</dbReference>
<dbReference type="GO" id="GO:1904680">
    <property type="term" value="F:peptide transmembrane transporter activity"/>
    <property type="evidence" value="ECO:0007669"/>
    <property type="project" value="TreeGrafter"/>
</dbReference>
<dbReference type="InterPro" id="IPR000914">
    <property type="entry name" value="SBP_5_dom"/>
</dbReference>
<dbReference type="Gene3D" id="3.40.190.10">
    <property type="entry name" value="Periplasmic binding protein-like II"/>
    <property type="match status" value="1"/>
</dbReference>
<dbReference type="SUPFAM" id="SSF53850">
    <property type="entry name" value="Periplasmic binding protein-like II"/>
    <property type="match status" value="1"/>
</dbReference>
<dbReference type="HOGENOM" id="CLU_017028_7_2_4"/>
<dbReference type="Proteomes" id="UP000000644">
    <property type="component" value="Chromosome"/>
</dbReference>
<evidence type="ECO:0000259" key="6">
    <source>
        <dbReference type="Pfam" id="PF00496"/>
    </source>
</evidence>
<keyword evidence="8" id="KW-1185">Reference proteome</keyword>
<evidence type="ECO:0000256" key="4">
    <source>
        <dbReference type="ARBA" id="ARBA00022729"/>
    </source>
</evidence>
<dbReference type="PIRSF" id="PIRSF002741">
    <property type="entry name" value="MppA"/>
    <property type="match status" value="1"/>
</dbReference>
<dbReference type="PANTHER" id="PTHR30290">
    <property type="entry name" value="PERIPLASMIC BINDING COMPONENT OF ABC TRANSPORTER"/>
    <property type="match status" value="1"/>
</dbReference>
<dbReference type="GO" id="GO:0015833">
    <property type="term" value="P:peptide transport"/>
    <property type="evidence" value="ECO:0007669"/>
    <property type="project" value="TreeGrafter"/>
</dbReference>
<evidence type="ECO:0000313" key="7">
    <source>
        <dbReference type="EMBL" id="ABM38834.1"/>
    </source>
</evidence>
<evidence type="ECO:0000313" key="8">
    <source>
        <dbReference type="Proteomes" id="UP000000644"/>
    </source>
</evidence>
<dbReference type="GO" id="GO:0030288">
    <property type="term" value="C:outer membrane-bounded periplasmic space"/>
    <property type="evidence" value="ECO:0007669"/>
    <property type="project" value="UniProtKB-ARBA"/>
</dbReference>
<accession>A1VT56</accession>
<feature type="domain" description="Solute-binding protein family 5" evidence="6">
    <location>
        <begin position="97"/>
        <end position="464"/>
    </location>
</feature>
<feature type="coiled-coil region" evidence="5">
    <location>
        <begin position="483"/>
        <end position="510"/>
    </location>
</feature>
<dbReference type="STRING" id="365044.Pnap_3537"/>
<dbReference type="AlphaFoldDB" id="A1VT56"/>
<organism evidence="7 8">
    <name type="scientific">Polaromonas naphthalenivorans (strain CJ2)</name>
    <dbReference type="NCBI Taxonomy" id="365044"/>
    <lineage>
        <taxon>Bacteria</taxon>
        <taxon>Pseudomonadati</taxon>
        <taxon>Pseudomonadota</taxon>
        <taxon>Betaproteobacteria</taxon>
        <taxon>Burkholderiales</taxon>
        <taxon>Comamonadaceae</taxon>
        <taxon>Polaromonas</taxon>
    </lineage>
</organism>
<dbReference type="Gene3D" id="3.90.76.10">
    <property type="entry name" value="Dipeptide-binding Protein, Domain 1"/>
    <property type="match status" value="1"/>
</dbReference>
<dbReference type="PANTHER" id="PTHR30290:SF10">
    <property type="entry name" value="PERIPLASMIC OLIGOPEPTIDE-BINDING PROTEIN-RELATED"/>
    <property type="match status" value="1"/>
</dbReference>
<reference evidence="8" key="1">
    <citation type="journal article" date="2009" name="Environ. Microbiol.">
        <title>The genome of Polaromonas naphthalenivorans strain CJ2, isolated from coal tar-contaminated sediment, reveals physiological and metabolic versatility and evolution through extensive horizontal gene transfer.</title>
        <authorList>
            <person name="Yagi J.M."/>
            <person name="Sims D."/>
            <person name="Brettin T."/>
            <person name="Bruce D."/>
            <person name="Madsen E.L."/>
        </authorList>
    </citation>
    <scope>NUCLEOTIDE SEQUENCE [LARGE SCALE GENOMIC DNA]</scope>
    <source>
        <strain evidence="8">CJ2</strain>
    </source>
</reference>
<comment type="subcellular location">
    <subcellularLocation>
        <location evidence="1">Cell envelope</location>
    </subcellularLocation>
</comment>
<comment type="similarity">
    <text evidence="2">Belongs to the bacterial solute-binding protein 5 family.</text>
</comment>
<evidence type="ECO:0000256" key="5">
    <source>
        <dbReference type="SAM" id="Coils"/>
    </source>
</evidence>
<name>A1VT56_POLNA</name>
<dbReference type="eggNOG" id="COG0747">
    <property type="taxonomic scope" value="Bacteria"/>
</dbReference>
<keyword evidence="4" id="KW-0732">Signal</keyword>
<dbReference type="InterPro" id="IPR039424">
    <property type="entry name" value="SBP_5"/>
</dbReference>
<evidence type="ECO:0000256" key="2">
    <source>
        <dbReference type="ARBA" id="ARBA00005695"/>
    </source>
</evidence>
<dbReference type="GO" id="GO:0043190">
    <property type="term" value="C:ATP-binding cassette (ABC) transporter complex"/>
    <property type="evidence" value="ECO:0007669"/>
    <property type="project" value="InterPro"/>
</dbReference>
<evidence type="ECO:0000256" key="3">
    <source>
        <dbReference type="ARBA" id="ARBA00022448"/>
    </source>
</evidence>
<dbReference type="InterPro" id="IPR023765">
    <property type="entry name" value="SBP_5_CS"/>
</dbReference>
<sequence length="556" mass="61094">MRPLLTPGQPAHFHSYKETRMKHSQLLRRCALALALCGITGAGLQAKTPDDQLVIGFSMNNLLTLDPASATGNDVVEIAANLYDFLIELDPQNTSKMLPGLAESWKISPDGRSITLSVRKGVKFQSGQALTAEDAAWSLQRVLKLNLALASPWKAYGFTAGNVDKAIRALDAQTLVIDLPEPTDPKMVLYTLATSVSAVVLDRKKVMENDKNGDMGAAWLTTHAAGSGPFALADWRAKDVLLMNRFDGYWRGPAKLKRVIMRHMTESQSLRLMVDRGDLDVASGMSAPDVEAMKKNADVVVKPVRRGTLYYVAVSMKNPTFADKRVRLAIRNLIDYEGINTSVMPNYGILHQRPVQMGLPASLPNPGYKFDLPAAKKLLADAGFPNGFKTTIRVLADPPFINIATSLQSTLAKAGIEASVISGTGNQVYGAMRERNFDIIVGRGGGGAEPHPHSSLRALVYNPDNRDEAKLTNFQGWRTSFFSPELNQLIEKAEVERDEQKQTATYQEAQKLYDSQVGAIQPISQMVDTVVMRKDVSNYQGHPAATTRLREVFKQR</sequence>
<keyword evidence="5" id="KW-0175">Coiled coil</keyword>
<dbReference type="Gene3D" id="3.10.105.10">
    <property type="entry name" value="Dipeptide-binding Protein, Domain 3"/>
    <property type="match status" value="1"/>
</dbReference>